<dbReference type="Gramene" id="TraesRN5D0100155100.1">
    <property type="protein sequence ID" value="TraesRN5D0100155100.1"/>
    <property type="gene ID" value="TraesRN5D0100155100"/>
</dbReference>
<keyword evidence="1" id="KW-0732">Signal</keyword>
<accession>A0A3B6MKU3</accession>
<dbReference type="Gramene" id="TraesCS5D02G059200.2">
    <property type="protein sequence ID" value="TraesCS5D02G059200.2"/>
    <property type="gene ID" value="TraesCS5D02G059200"/>
</dbReference>
<dbReference type="Proteomes" id="UP000019116">
    <property type="component" value="Chromosome 5D"/>
</dbReference>
<keyword evidence="3" id="KW-1185">Reference proteome</keyword>
<reference evidence="2" key="1">
    <citation type="submission" date="2018-08" db="EMBL/GenBank/DDBJ databases">
        <authorList>
            <person name="Rossello M."/>
        </authorList>
    </citation>
    <scope>NUCLEOTIDE SEQUENCE [LARGE SCALE GENOMIC DNA]</scope>
    <source>
        <strain evidence="2">cv. Chinese Spring</strain>
    </source>
</reference>
<sequence length="117" mass="13545">MHITRRSFAKYAKMKRLLAIASLGACWSAEGYKNPEPKFYNRAGTRYVKKRFKHRWDSLKQQYRGWMEPKSLTVIGSDPGRGITGPMMRTPEHVKFHMGHGQLDFVACSVQDSKCHQ</sequence>
<organism evidence="2">
    <name type="scientific">Triticum aestivum</name>
    <name type="common">Wheat</name>
    <dbReference type="NCBI Taxonomy" id="4565"/>
    <lineage>
        <taxon>Eukaryota</taxon>
        <taxon>Viridiplantae</taxon>
        <taxon>Streptophyta</taxon>
        <taxon>Embryophyta</taxon>
        <taxon>Tracheophyta</taxon>
        <taxon>Spermatophyta</taxon>
        <taxon>Magnoliopsida</taxon>
        <taxon>Liliopsida</taxon>
        <taxon>Poales</taxon>
        <taxon>Poaceae</taxon>
        <taxon>BOP clade</taxon>
        <taxon>Pooideae</taxon>
        <taxon>Triticodae</taxon>
        <taxon>Triticeae</taxon>
        <taxon>Triticinae</taxon>
        <taxon>Triticum</taxon>
    </lineage>
</organism>
<dbReference type="AlphaFoldDB" id="A0A3B6MKU3"/>
<reference evidence="2" key="2">
    <citation type="submission" date="2018-10" db="UniProtKB">
        <authorList>
            <consortium name="EnsemblPlants"/>
        </authorList>
    </citation>
    <scope>IDENTIFICATION</scope>
</reference>
<evidence type="ECO:0000256" key="1">
    <source>
        <dbReference type="SAM" id="SignalP"/>
    </source>
</evidence>
<feature type="signal peptide" evidence="1">
    <location>
        <begin position="1"/>
        <end position="31"/>
    </location>
</feature>
<proteinExistence type="predicted"/>
<feature type="chain" id="PRO_5043177763" evidence="1">
    <location>
        <begin position="32"/>
        <end position="117"/>
    </location>
</feature>
<dbReference type="EnsemblPlants" id="TraesCS5D02G059200.2">
    <property type="protein sequence ID" value="TraesCS5D02G059200.2"/>
    <property type="gene ID" value="TraesCS5D02G059200"/>
</dbReference>
<name>A0A3B6MKU3_WHEAT</name>
<dbReference type="Gramene" id="TraesCS5D03G0147600.1">
    <property type="protein sequence ID" value="TraesCS5D03G0147600.1.CDS"/>
    <property type="gene ID" value="TraesCS5D03G0147600"/>
</dbReference>
<protein>
    <submittedName>
        <fullName evidence="2">Uncharacterized protein</fullName>
    </submittedName>
</protein>
<evidence type="ECO:0000313" key="2">
    <source>
        <dbReference type="EnsemblPlants" id="TraesCS5D02G059200.2"/>
    </source>
</evidence>
<evidence type="ECO:0000313" key="3">
    <source>
        <dbReference type="Proteomes" id="UP000019116"/>
    </source>
</evidence>